<dbReference type="PANTHER" id="PTHR30137">
    <property type="entry name" value="LUCIFERASE-LIKE MONOOXYGENASE"/>
    <property type="match status" value="1"/>
</dbReference>
<comment type="caution">
    <text evidence="4">The sequence shown here is derived from an EMBL/GenBank/DDBJ whole genome shotgun (WGS) entry which is preliminary data.</text>
</comment>
<evidence type="ECO:0000256" key="1">
    <source>
        <dbReference type="ARBA" id="ARBA00007789"/>
    </source>
</evidence>
<dbReference type="SUPFAM" id="SSF51679">
    <property type="entry name" value="Bacterial luciferase-like"/>
    <property type="match status" value="1"/>
</dbReference>
<evidence type="ECO:0000256" key="2">
    <source>
        <dbReference type="ARBA" id="ARBA00074555"/>
    </source>
</evidence>
<dbReference type="InterPro" id="IPR011251">
    <property type="entry name" value="Luciferase-like_dom"/>
</dbReference>
<dbReference type="CDD" id="cd00347">
    <property type="entry name" value="Flavin_utilizing_monoxygenases"/>
    <property type="match status" value="1"/>
</dbReference>
<proteinExistence type="predicted"/>
<dbReference type="InterPro" id="IPR050766">
    <property type="entry name" value="Bact_Lucif_Oxidored"/>
</dbReference>
<name>A0A3A8K6Z3_9BACT</name>
<evidence type="ECO:0000313" key="4">
    <source>
        <dbReference type="EMBL" id="RKH03057.1"/>
    </source>
</evidence>
<evidence type="ECO:0000259" key="3">
    <source>
        <dbReference type="Pfam" id="PF00296"/>
    </source>
</evidence>
<organism evidence="4 5">
    <name type="scientific">Corallococcus carmarthensis</name>
    <dbReference type="NCBI Taxonomy" id="2316728"/>
    <lineage>
        <taxon>Bacteria</taxon>
        <taxon>Pseudomonadati</taxon>
        <taxon>Myxococcota</taxon>
        <taxon>Myxococcia</taxon>
        <taxon>Myxococcales</taxon>
        <taxon>Cystobacterineae</taxon>
        <taxon>Myxococcaceae</taxon>
        <taxon>Corallococcus</taxon>
    </lineage>
</organism>
<accession>A0A3A8K6Z3</accession>
<protein>
    <recommendedName>
        <fullName evidence="2">Luciferase-like monooxygenase</fullName>
    </recommendedName>
</protein>
<dbReference type="FunFam" id="3.20.20.30:FF:000002">
    <property type="entry name" value="LLM class flavin-dependent oxidoreductase"/>
    <property type="match status" value="1"/>
</dbReference>
<keyword evidence="5" id="KW-1185">Reference proteome</keyword>
<dbReference type="Gene3D" id="3.20.20.30">
    <property type="entry name" value="Luciferase-like domain"/>
    <property type="match status" value="1"/>
</dbReference>
<reference evidence="5" key="1">
    <citation type="submission" date="2018-09" db="EMBL/GenBank/DDBJ databases">
        <authorList>
            <person name="Livingstone P.G."/>
            <person name="Whitworth D.E."/>
        </authorList>
    </citation>
    <scope>NUCLEOTIDE SEQUENCE [LARGE SCALE GENOMIC DNA]</scope>
    <source>
        <strain evidence="5">CA043D</strain>
    </source>
</reference>
<dbReference type="Pfam" id="PF00296">
    <property type="entry name" value="Bac_luciferase"/>
    <property type="match status" value="1"/>
</dbReference>
<evidence type="ECO:0000313" key="5">
    <source>
        <dbReference type="Proteomes" id="UP000268313"/>
    </source>
</evidence>
<dbReference type="PANTHER" id="PTHR30137:SF6">
    <property type="entry name" value="LUCIFERASE-LIKE MONOOXYGENASE"/>
    <property type="match status" value="1"/>
</dbReference>
<dbReference type="GO" id="GO:0016705">
    <property type="term" value="F:oxidoreductase activity, acting on paired donors, with incorporation or reduction of molecular oxygen"/>
    <property type="evidence" value="ECO:0007669"/>
    <property type="project" value="InterPro"/>
</dbReference>
<gene>
    <name evidence="4" type="ORF">D7X32_15200</name>
</gene>
<dbReference type="OrthoDB" id="9780518at2"/>
<dbReference type="NCBIfam" id="TIGR03558">
    <property type="entry name" value="oxido_grp_1"/>
    <property type="match status" value="1"/>
</dbReference>
<dbReference type="GO" id="GO:0005829">
    <property type="term" value="C:cytosol"/>
    <property type="evidence" value="ECO:0007669"/>
    <property type="project" value="TreeGrafter"/>
</dbReference>
<feature type="domain" description="Luciferase-like" evidence="3">
    <location>
        <begin position="8"/>
        <end position="300"/>
    </location>
</feature>
<comment type="similarity">
    <text evidence="1">To bacterial alkanal monooxygenase alpha and beta chains.</text>
</comment>
<dbReference type="EMBL" id="RAWE01000046">
    <property type="protein sequence ID" value="RKH03057.1"/>
    <property type="molecule type" value="Genomic_DNA"/>
</dbReference>
<dbReference type="InterPro" id="IPR019949">
    <property type="entry name" value="CmoO-like"/>
</dbReference>
<dbReference type="RefSeq" id="WP_120603262.1">
    <property type="nucleotide sequence ID" value="NZ_RAWE01000046.1"/>
</dbReference>
<dbReference type="Proteomes" id="UP000268313">
    <property type="component" value="Unassembled WGS sequence"/>
</dbReference>
<sequence length="343" mass="36700">MIPFSVLDLSPVISGGDPGLALRNSLDLARHAEDLGYQRFWLAEHHNMTGIASAATSVVIGYVAGGTKKIRVGAGGVMLPNHAPLIIAEQFGTLETLYPGRIDLGLGRAPGTDQRTSAALRRGLGGADSFPQDVVELQNYFKDPTPGQAVRAVPGAGLHVPLWLLGSSTFSAQLAAALGLPFAFASHFAPAQMMSALHLYRTQFRPSDVLQKPYAMIGVNVFAADTDTEAQRLFTSLLQAFINLRRGRPGPLLPPVDSMDGQLNEMELAEIEHMLACTVVGSPDSVREGLQSLLKQTGADELMITAQIHDHAARLRSFEIVAQVREQLTAADTRPAPSPQAAR</sequence>
<dbReference type="AlphaFoldDB" id="A0A3A8K6Z3"/>
<dbReference type="InterPro" id="IPR036661">
    <property type="entry name" value="Luciferase-like_sf"/>
</dbReference>